<feature type="signal peptide" evidence="5">
    <location>
        <begin position="1"/>
        <end position="30"/>
    </location>
</feature>
<evidence type="ECO:0000256" key="5">
    <source>
        <dbReference type="SAM" id="SignalP"/>
    </source>
</evidence>
<feature type="chain" id="PRO_5032746817" evidence="5">
    <location>
        <begin position="31"/>
        <end position="260"/>
    </location>
</feature>
<dbReference type="PANTHER" id="PTHR11782">
    <property type="entry name" value="ADENOSINE/GUANOSINE DIPHOSPHATASE"/>
    <property type="match status" value="1"/>
</dbReference>
<reference evidence="6" key="1">
    <citation type="submission" date="2021-02" db="EMBL/GenBank/DDBJ databases">
        <title>First Annotated Genome of the Yellow-green Alga Tribonema minus.</title>
        <authorList>
            <person name="Mahan K.M."/>
        </authorList>
    </citation>
    <scope>NUCLEOTIDE SEQUENCE</scope>
    <source>
        <strain evidence="6">UTEX B ZZ1240</strain>
    </source>
</reference>
<dbReference type="PROSITE" id="PS01238">
    <property type="entry name" value="GDA1_CD39_NTPASE"/>
    <property type="match status" value="1"/>
</dbReference>
<dbReference type="GO" id="GO:0009134">
    <property type="term" value="P:nucleoside diphosphate catabolic process"/>
    <property type="evidence" value="ECO:0007669"/>
    <property type="project" value="TreeGrafter"/>
</dbReference>
<feature type="active site" description="Proton acceptor" evidence="3">
    <location>
        <position position="175"/>
    </location>
</feature>
<evidence type="ECO:0000256" key="2">
    <source>
        <dbReference type="ARBA" id="ARBA00022801"/>
    </source>
</evidence>
<dbReference type="Proteomes" id="UP000664859">
    <property type="component" value="Unassembled WGS sequence"/>
</dbReference>
<evidence type="ECO:0000313" key="6">
    <source>
        <dbReference type="EMBL" id="KAG5177862.1"/>
    </source>
</evidence>
<dbReference type="GO" id="GO:0017110">
    <property type="term" value="F:nucleoside diphosphate phosphatase activity"/>
    <property type="evidence" value="ECO:0007669"/>
    <property type="project" value="TreeGrafter"/>
</dbReference>
<dbReference type="CDD" id="cd24003">
    <property type="entry name" value="ASKHA_NBD_GDA1_CD39_NTPase"/>
    <property type="match status" value="1"/>
</dbReference>
<evidence type="ECO:0000313" key="7">
    <source>
        <dbReference type="Proteomes" id="UP000664859"/>
    </source>
</evidence>
<name>A0A835YPX1_9STRA</name>
<dbReference type="Gene3D" id="3.30.420.150">
    <property type="entry name" value="Exopolyphosphatase. Domain 2"/>
    <property type="match status" value="1"/>
</dbReference>
<dbReference type="Gene3D" id="3.30.420.40">
    <property type="match status" value="1"/>
</dbReference>
<dbReference type="GO" id="GO:0005524">
    <property type="term" value="F:ATP binding"/>
    <property type="evidence" value="ECO:0007669"/>
    <property type="project" value="UniProtKB-KW"/>
</dbReference>
<feature type="binding site" evidence="4">
    <location>
        <begin position="213"/>
        <end position="217"/>
    </location>
    <ligand>
        <name>ATP</name>
        <dbReference type="ChEBI" id="CHEBI:30616"/>
    </ligand>
</feature>
<protein>
    <submittedName>
        <fullName evidence="6">Nucleoside phosphatase GDA1/CD39</fullName>
    </submittedName>
</protein>
<dbReference type="OrthoDB" id="6372431at2759"/>
<dbReference type="AlphaFoldDB" id="A0A835YPX1"/>
<comment type="similarity">
    <text evidence="1">Belongs to the GDA1/CD39 NTPase family.</text>
</comment>
<dbReference type="EMBL" id="JAFCMP010000521">
    <property type="protein sequence ID" value="KAG5177862.1"/>
    <property type="molecule type" value="Genomic_DNA"/>
</dbReference>
<accession>A0A835YPX1</accession>
<keyword evidence="7" id="KW-1185">Reference proteome</keyword>
<dbReference type="GO" id="GO:0016020">
    <property type="term" value="C:membrane"/>
    <property type="evidence" value="ECO:0007669"/>
    <property type="project" value="TreeGrafter"/>
</dbReference>
<keyword evidence="4" id="KW-0067">ATP-binding</keyword>
<organism evidence="6 7">
    <name type="scientific">Tribonema minus</name>
    <dbReference type="NCBI Taxonomy" id="303371"/>
    <lineage>
        <taxon>Eukaryota</taxon>
        <taxon>Sar</taxon>
        <taxon>Stramenopiles</taxon>
        <taxon>Ochrophyta</taxon>
        <taxon>PX clade</taxon>
        <taxon>Xanthophyceae</taxon>
        <taxon>Tribonematales</taxon>
        <taxon>Tribonemataceae</taxon>
        <taxon>Tribonema</taxon>
    </lineage>
</organism>
<sequence length="260" mass="28423">MAPRRPLPAAPGVLQRLLLAASCLAAAVSAKSSLLDTSAVAHGMIIDAGSGGSRLHVFRWGSRQFDSAPPPISYPFSNNDWCNRLRPGISSYADHPQDVGQSLKPLVDFAKTILKDHEEDWHKYPIYLRATAGMRQLEPTKRVAVLDAIRDYLGGPECPFHFEYHYVRVLAGEEEGVYGWAAVNFLRGDLLPSSDGAGTAASASTVGALDMGGASTQISFFRPDQDIMSNLFKLQIGSQKHWNVYTHSFLGFGEAAMRMR</sequence>
<gene>
    <name evidence="6" type="ORF">JKP88DRAFT_189017</name>
</gene>
<comment type="caution">
    <text evidence="6">The sequence shown here is derived from an EMBL/GenBank/DDBJ whole genome shotgun (WGS) entry which is preliminary data.</text>
</comment>
<proteinExistence type="inferred from homology"/>
<dbReference type="Pfam" id="PF01150">
    <property type="entry name" value="GDA1_CD39"/>
    <property type="match status" value="1"/>
</dbReference>
<evidence type="ECO:0000256" key="3">
    <source>
        <dbReference type="PIRSR" id="PIRSR600407-1"/>
    </source>
</evidence>
<dbReference type="InterPro" id="IPR000407">
    <property type="entry name" value="GDA1_CD39_NTPase"/>
</dbReference>
<evidence type="ECO:0000256" key="1">
    <source>
        <dbReference type="ARBA" id="ARBA00009283"/>
    </source>
</evidence>
<keyword evidence="4" id="KW-0547">Nucleotide-binding</keyword>
<dbReference type="PANTHER" id="PTHR11782:SF83">
    <property type="entry name" value="GUANOSINE-DIPHOSPHATASE"/>
    <property type="match status" value="1"/>
</dbReference>
<keyword evidence="2" id="KW-0378">Hydrolase</keyword>
<keyword evidence="5" id="KW-0732">Signal</keyword>
<evidence type="ECO:0000256" key="4">
    <source>
        <dbReference type="PIRSR" id="PIRSR600407-2"/>
    </source>
</evidence>
<feature type="non-terminal residue" evidence="6">
    <location>
        <position position="260"/>
    </location>
</feature>